<comment type="caution">
    <text evidence="2">The sequence shown here is derived from an EMBL/GenBank/DDBJ whole genome shotgun (WGS) entry which is preliminary data.</text>
</comment>
<protein>
    <submittedName>
        <fullName evidence="2">Uncharacterized protein</fullName>
    </submittedName>
</protein>
<name>A0A2A4I9B6_9SPHN</name>
<feature type="signal peptide" evidence="1">
    <location>
        <begin position="1"/>
        <end position="18"/>
    </location>
</feature>
<keyword evidence="1" id="KW-0732">Signal</keyword>
<evidence type="ECO:0000313" key="3">
    <source>
        <dbReference type="Proteomes" id="UP000218323"/>
    </source>
</evidence>
<sequence>MKKIAAAVSMIAMSLALVACGKGAEPVAANDTLANETVLNDEVPADGNLATFGNGADALPADITPTDNAIGGNAL</sequence>
<reference evidence="2 3" key="1">
    <citation type="submission" date="2017-09" db="EMBL/GenBank/DDBJ databases">
        <title>Sphingomonas adhaesiva DSM 7418, whole genome shotgun sequence.</title>
        <authorList>
            <person name="Feng G."/>
            <person name="Zhu H."/>
        </authorList>
    </citation>
    <scope>NUCLEOTIDE SEQUENCE [LARGE SCALE GENOMIC DNA]</scope>
    <source>
        <strain evidence="2 3">DSM 7418</strain>
    </source>
</reference>
<evidence type="ECO:0000256" key="1">
    <source>
        <dbReference type="SAM" id="SignalP"/>
    </source>
</evidence>
<evidence type="ECO:0000313" key="2">
    <source>
        <dbReference type="EMBL" id="PCG14594.1"/>
    </source>
</evidence>
<proteinExistence type="predicted"/>
<feature type="chain" id="PRO_5012743039" evidence="1">
    <location>
        <begin position="19"/>
        <end position="75"/>
    </location>
</feature>
<dbReference type="EMBL" id="NWVC01000003">
    <property type="protein sequence ID" value="PCG14594.1"/>
    <property type="molecule type" value="Genomic_DNA"/>
</dbReference>
<gene>
    <name evidence="2" type="ORF">COA07_08740</name>
</gene>
<accession>A0A2A4I9B6</accession>
<dbReference type="AlphaFoldDB" id="A0A2A4I9B6"/>
<dbReference type="RefSeq" id="WP_066706926.1">
    <property type="nucleotide sequence ID" value="NZ_JBHIWA010000016.1"/>
</dbReference>
<keyword evidence="3" id="KW-1185">Reference proteome</keyword>
<organism evidence="2 3">
    <name type="scientific">Sphingomonas adhaesiva</name>
    <dbReference type="NCBI Taxonomy" id="28212"/>
    <lineage>
        <taxon>Bacteria</taxon>
        <taxon>Pseudomonadati</taxon>
        <taxon>Pseudomonadota</taxon>
        <taxon>Alphaproteobacteria</taxon>
        <taxon>Sphingomonadales</taxon>
        <taxon>Sphingomonadaceae</taxon>
        <taxon>Sphingomonas</taxon>
    </lineage>
</organism>
<dbReference type="Proteomes" id="UP000218323">
    <property type="component" value="Unassembled WGS sequence"/>
</dbReference>
<dbReference type="PROSITE" id="PS51257">
    <property type="entry name" value="PROKAR_LIPOPROTEIN"/>
    <property type="match status" value="1"/>
</dbReference>